<dbReference type="InterPro" id="IPR024083">
    <property type="entry name" value="Fumarase/histidase_N"/>
</dbReference>
<dbReference type="Pfam" id="PF10415">
    <property type="entry name" value="FumaraseC_C"/>
    <property type="match status" value="1"/>
</dbReference>
<dbReference type="Gene3D" id="1.20.200.10">
    <property type="entry name" value="Fumarase/aspartase (Central domain)"/>
    <property type="match status" value="1"/>
</dbReference>
<dbReference type="FunFam" id="1.10.275.10:FF:000001">
    <property type="entry name" value="Fumarate hydratase, mitochondrial"/>
    <property type="match status" value="1"/>
</dbReference>
<dbReference type="InterPro" id="IPR000362">
    <property type="entry name" value="Fumarate_lyase_fam"/>
</dbReference>
<dbReference type="PANTHER" id="PTHR42696:SF2">
    <property type="entry name" value="ASPARTATE AMMONIA-LYASE"/>
    <property type="match status" value="1"/>
</dbReference>
<feature type="domain" description="Fumarate lyase N-terminal" evidence="2">
    <location>
        <begin position="15"/>
        <end position="346"/>
    </location>
</feature>
<dbReference type="AlphaFoldDB" id="E5Y6L2"/>
<dbReference type="Pfam" id="PF00206">
    <property type="entry name" value="Lyase_1"/>
    <property type="match status" value="1"/>
</dbReference>
<dbReference type="PRINTS" id="PR00149">
    <property type="entry name" value="FUMRATELYASE"/>
</dbReference>
<dbReference type="InterPro" id="IPR051546">
    <property type="entry name" value="Aspartate_Ammonia-Lyase"/>
</dbReference>
<dbReference type="STRING" id="563192.HMPREF0179_01825"/>
<accession>E5Y6L2</accession>
<sequence>MRIEKDALGEMPLPDGAYYGIQAFRSLSNFDVTDKTFNDYPAVVRALAEIKKACALANRDIGALGADKAGAIARACDDILEGRMEGQFPVNIWRGGGTSINMNLNEVIANRANELLTGHKGYEQVHPNTHVNMCQSSNDVYPTAENIVLYRETGRALEGVAALENSFARKSKEFGGVVRLGRTCLQDGVPMTLGQVFAGFHGVIRRSRERLEALREGFRVGVLGGTVIGTGLGVLPGYVEAVYPHLSAIVGFEMRLPDTPEGSPVSDAGLFDAMQNADGLLTLSGALKVLACSAGKIANDFRLLSSGPRSGFGEIRLPAVAPGSSIMPGKINPFMCDLVVQIMHQVAANDWAITMNASASDLDLASNATVSFFALLQSLEMIGNGFALFSEKCVEGIVANEAVCRRYAEESTSLATIVSTLYGYETGSRIAGIAYREGITCKEAALREKLIPEDAAEELFDVEALAHRAGSVALLKKYGGMRSIG</sequence>
<reference evidence="4 5" key="1">
    <citation type="submission" date="2010-10" db="EMBL/GenBank/DDBJ databases">
        <authorList>
            <consortium name="The Broad Institute Genome Sequencing Platform"/>
            <person name="Ward D."/>
            <person name="Earl A."/>
            <person name="Feldgarden M."/>
            <person name="Young S.K."/>
            <person name="Gargeya S."/>
            <person name="Zeng Q."/>
            <person name="Alvarado L."/>
            <person name="Berlin A."/>
            <person name="Bochicchio J."/>
            <person name="Chapman S.B."/>
            <person name="Chen Z."/>
            <person name="Freedman E."/>
            <person name="Gellesch M."/>
            <person name="Goldberg J."/>
            <person name="Griggs A."/>
            <person name="Gujja S."/>
            <person name="Heilman E."/>
            <person name="Heiman D."/>
            <person name="Howarth C."/>
            <person name="Mehta T."/>
            <person name="Neiman D."/>
            <person name="Pearson M."/>
            <person name="Roberts A."/>
            <person name="Saif S."/>
            <person name="Shea T."/>
            <person name="Shenoy N."/>
            <person name="Sisk P."/>
            <person name="Stolte C."/>
            <person name="Sykes S."/>
            <person name="White J."/>
            <person name="Yandava C."/>
            <person name="Allen-Vercoe E."/>
            <person name="Sibley C."/>
            <person name="Ambrose C.E."/>
            <person name="Strauss J."/>
            <person name="Daigneault M."/>
            <person name="Haas B."/>
            <person name="Nusbaum C."/>
            <person name="Birren B."/>
        </authorList>
    </citation>
    <scope>NUCLEOTIDE SEQUENCE [LARGE SCALE GENOMIC DNA]</scope>
    <source>
        <strain evidence="4 5">3_1_6</strain>
    </source>
</reference>
<reference evidence="4 5" key="2">
    <citation type="submission" date="2013-04" db="EMBL/GenBank/DDBJ databases">
        <title>The Genome Sequence of Bilophila wadsworthia 3_1_6.</title>
        <authorList>
            <consortium name="The Broad Institute Genomics Platform"/>
            <person name="Earl A."/>
            <person name="Ward D."/>
            <person name="Feldgarden M."/>
            <person name="Gevers D."/>
            <person name="Sibley C."/>
            <person name="Strauss J."/>
            <person name="Allen-Vercoe E."/>
            <person name="Walker B."/>
            <person name="Young S."/>
            <person name="Zeng Q."/>
            <person name="Gargeya S."/>
            <person name="Fitzgerald M."/>
            <person name="Haas B."/>
            <person name="Abouelleil A."/>
            <person name="Allen A.W."/>
            <person name="Alvarado L."/>
            <person name="Arachchi H.M."/>
            <person name="Berlin A.M."/>
            <person name="Chapman S.B."/>
            <person name="Gainer-Dewar J."/>
            <person name="Goldberg J."/>
            <person name="Griggs A."/>
            <person name="Gujja S."/>
            <person name="Hansen M."/>
            <person name="Howarth C."/>
            <person name="Imamovic A."/>
            <person name="Ireland A."/>
            <person name="Larimer J."/>
            <person name="McCowan C."/>
            <person name="Murphy C."/>
            <person name="Pearson M."/>
            <person name="Poon T.W."/>
            <person name="Priest M."/>
            <person name="Roberts A."/>
            <person name="Saif S."/>
            <person name="Shea T."/>
            <person name="Sisk P."/>
            <person name="Sykes S."/>
            <person name="Wortman J."/>
            <person name="Nusbaum C."/>
            <person name="Birren B."/>
        </authorList>
    </citation>
    <scope>NUCLEOTIDE SEQUENCE [LARGE SCALE GENOMIC DNA]</scope>
    <source>
        <strain evidence="4 5">3_1_6</strain>
    </source>
</reference>
<dbReference type="InterPro" id="IPR022761">
    <property type="entry name" value="Fumarate_lyase_N"/>
</dbReference>
<dbReference type="InterPro" id="IPR008948">
    <property type="entry name" value="L-Aspartase-like"/>
</dbReference>
<dbReference type="eggNOG" id="COG1027">
    <property type="taxonomic scope" value="Bacteria"/>
</dbReference>
<dbReference type="Gene3D" id="1.10.40.30">
    <property type="entry name" value="Fumarase/aspartase (C-terminal domain)"/>
    <property type="match status" value="1"/>
</dbReference>
<gene>
    <name evidence="4" type="ORF">HMPREF0179_01825</name>
</gene>
<evidence type="ECO:0000313" key="4">
    <source>
        <dbReference type="EMBL" id="EFV44343.1"/>
    </source>
</evidence>
<dbReference type="InterPro" id="IPR020557">
    <property type="entry name" value="Fumarate_lyase_CS"/>
</dbReference>
<dbReference type="InterPro" id="IPR018951">
    <property type="entry name" value="Fumarase_C_C"/>
</dbReference>
<dbReference type="OrthoDB" id="9802809at2"/>
<protein>
    <recommendedName>
        <fullName evidence="6">Aspartate ammonia-lyase</fullName>
    </recommendedName>
</protein>
<dbReference type="GeneID" id="78087501"/>
<proteinExistence type="predicted"/>
<dbReference type="PANTHER" id="PTHR42696">
    <property type="entry name" value="ASPARTATE AMMONIA-LYASE"/>
    <property type="match status" value="1"/>
</dbReference>
<organism evidence="4 5">
    <name type="scientific">Bilophila wadsworthia (strain 3_1_6)</name>
    <dbReference type="NCBI Taxonomy" id="563192"/>
    <lineage>
        <taxon>Bacteria</taxon>
        <taxon>Pseudomonadati</taxon>
        <taxon>Thermodesulfobacteriota</taxon>
        <taxon>Desulfovibrionia</taxon>
        <taxon>Desulfovibrionales</taxon>
        <taxon>Desulfovibrionaceae</taxon>
        <taxon>Bilophila</taxon>
    </lineage>
</organism>
<comment type="caution">
    <text evidence="4">The sequence shown here is derived from an EMBL/GenBank/DDBJ whole genome shotgun (WGS) entry which is preliminary data.</text>
</comment>
<dbReference type="SUPFAM" id="SSF48557">
    <property type="entry name" value="L-aspartase-like"/>
    <property type="match status" value="1"/>
</dbReference>
<keyword evidence="5" id="KW-1185">Reference proteome</keyword>
<evidence type="ECO:0000259" key="3">
    <source>
        <dbReference type="Pfam" id="PF10415"/>
    </source>
</evidence>
<dbReference type="GO" id="GO:0005829">
    <property type="term" value="C:cytosol"/>
    <property type="evidence" value="ECO:0007669"/>
    <property type="project" value="TreeGrafter"/>
</dbReference>
<dbReference type="PROSITE" id="PS00163">
    <property type="entry name" value="FUMARATE_LYASES"/>
    <property type="match status" value="1"/>
</dbReference>
<dbReference type="Proteomes" id="UP000006034">
    <property type="component" value="Unassembled WGS sequence"/>
</dbReference>
<keyword evidence="1" id="KW-0456">Lyase</keyword>
<evidence type="ECO:0000259" key="2">
    <source>
        <dbReference type="Pfam" id="PF00206"/>
    </source>
</evidence>
<evidence type="ECO:0000313" key="5">
    <source>
        <dbReference type="Proteomes" id="UP000006034"/>
    </source>
</evidence>
<dbReference type="GO" id="GO:0008797">
    <property type="term" value="F:aspartate ammonia-lyase activity"/>
    <property type="evidence" value="ECO:0007669"/>
    <property type="project" value="TreeGrafter"/>
</dbReference>
<evidence type="ECO:0000256" key="1">
    <source>
        <dbReference type="ARBA" id="ARBA00023239"/>
    </source>
</evidence>
<name>E5Y6L2_BILW3</name>
<dbReference type="Gene3D" id="1.10.275.10">
    <property type="entry name" value="Fumarase/aspartase (N-terminal domain)"/>
    <property type="match status" value="1"/>
</dbReference>
<dbReference type="EMBL" id="ADCP02000003">
    <property type="protein sequence ID" value="EFV44343.1"/>
    <property type="molecule type" value="Genomic_DNA"/>
</dbReference>
<feature type="domain" description="Fumarase C C-terminal" evidence="3">
    <location>
        <begin position="414"/>
        <end position="467"/>
    </location>
</feature>
<dbReference type="RefSeq" id="WP_005027437.1">
    <property type="nucleotide sequence ID" value="NZ_KE150240.1"/>
</dbReference>
<dbReference type="GO" id="GO:0006099">
    <property type="term" value="P:tricarboxylic acid cycle"/>
    <property type="evidence" value="ECO:0007669"/>
    <property type="project" value="InterPro"/>
</dbReference>
<evidence type="ECO:0008006" key="6">
    <source>
        <dbReference type="Google" id="ProtNLM"/>
    </source>
</evidence>
<dbReference type="HOGENOM" id="CLU_021594_4_0_7"/>
<dbReference type="GO" id="GO:0006531">
    <property type="term" value="P:aspartate metabolic process"/>
    <property type="evidence" value="ECO:0007669"/>
    <property type="project" value="TreeGrafter"/>
</dbReference>